<dbReference type="Pfam" id="PF01420">
    <property type="entry name" value="Methylase_S"/>
    <property type="match status" value="2"/>
</dbReference>
<dbReference type="STRING" id="1433126.BN938_1698"/>
<dbReference type="GO" id="GO:0003677">
    <property type="term" value="F:DNA binding"/>
    <property type="evidence" value="ECO:0007669"/>
    <property type="project" value="UniProtKB-KW"/>
</dbReference>
<feature type="domain" description="Type I restriction modification DNA specificity" evidence="5">
    <location>
        <begin position="226"/>
        <end position="379"/>
    </location>
</feature>
<keyword evidence="6" id="KW-0378">Hydrolase</keyword>
<dbReference type="KEGG" id="rbc:BN938_1698"/>
<proteinExistence type="inferred from homology"/>
<protein>
    <submittedName>
        <fullName evidence="6">Type I restriction-modification system, specificity subunit S</fullName>
        <ecNumber evidence="6">3.1.21.3</ecNumber>
    </submittedName>
</protein>
<comment type="similarity">
    <text evidence="1">Belongs to the type-I restriction system S methylase family.</text>
</comment>
<dbReference type="eggNOG" id="COG0732">
    <property type="taxonomic scope" value="Bacteria"/>
</dbReference>
<dbReference type="HOGENOM" id="CLU_021095_6_0_10"/>
<dbReference type="Gene3D" id="1.10.287.1120">
    <property type="entry name" value="Bipartite methylase S protein"/>
    <property type="match status" value="1"/>
</dbReference>
<evidence type="ECO:0000256" key="1">
    <source>
        <dbReference type="ARBA" id="ARBA00010923"/>
    </source>
</evidence>
<keyword evidence="2" id="KW-0680">Restriction system</keyword>
<feature type="domain" description="Type I restriction modification DNA specificity" evidence="5">
    <location>
        <begin position="17"/>
        <end position="201"/>
    </location>
</feature>
<evidence type="ECO:0000256" key="3">
    <source>
        <dbReference type="ARBA" id="ARBA00023125"/>
    </source>
</evidence>
<name>A0A060RCZ2_9BACT</name>
<evidence type="ECO:0000313" key="6">
    <source>
        <dbReference type="EMBL" id="CDN31778.1"/>
    </source>
</evidence>
<dbReference type="GO" id="GO:0009035">
    <property type="term" value="F:type I site-specific deoxyribonuclease activity"/>
    <property type="evidence" value="ECO:0007669"/>
    <property type="project" value="UniProtKB-EC"/>
</dbReference>
<dbReference type="GO" id="GO:0009307">
    <property type="term" value="P:DNA restriction-modification system"/>
    <property type="evidence" value="ECO:0007669"/>
    <property type="project" value="UniProtKB-KW"/>
</dbReference>
<accession>A0A060RCZ2</accession>
<dbReference type="PATRIC" id="fig|1433126.3.peg.1675"/>
<dbReference type="InterPro" id="IPR044946">
    <property type="entry name" value="Restrct_endonuc_typeI_TRD_sf"/>
</dbReference>
<dbReference type="REBASE" id="88610">
    <property type="entry name" value="S.MhiM3ORF1697P"/>
</dbReference>
<dbReference type="Gene3D" id="3.90.220.20">
    <property type="entry name" value="DNA methylase specificity domains"/>
    <property type="match status" value="2"/>
</dbReference>
<dbReference type="CDD" id="cd17274">
    <property type="entry name" value="RMtype1_S_Eco540ANI-TRD1-CR1_like"/>
    <property type="match status" value="1"/>
</dbReference>
<sequence length="403" mass="45806">METIRKGYKQTDIGIIPEDWEVKTIGKIFTSFPTASFSREQLGDGNVKYIHYGDIHTKFGAIVNVETTDLPTVSDSQSNRYVKLKNGDIILADASEDYEGVGKCIEILNCQNTPAISGLHTIPLRDSNNEFVDGLRGYIFQSKNVKSQLDRQAVGTKVYSISYNSIKECLIPIPTKIEQRAIAEVLSEIDLLIEVLDKKIAKKRAIKDGAMQQLLTAKKRLPGFSDPWVEKKLGDILDYEQPTNYIIQCNDYLDSGIPVLTAGKTFILGYTHETTGIYDNVPVIIFDDFTTASKYVDFPFKVKSSAMKILTINNIDYNLRFIFELMQIIDFPLSDHQRYWISEYSELIIQLPNNRKEQQAIAEILTDMDDEIELLEQQRSKYTALKQGAMQQLLTGQIRLKTK</sequence>
<dbReference type="Proteomes" id="UP000027616">
    <property type="component" value="Chromosome I"/>
</dbReference>
<dbReference type="EC" id="3.1.21.3" evidence="6"/>
<keyword evidence="3" id="KW-0238">DNA-binding</keyword>
<dbReference type="SUPFAM" id="SSF116734">
    <property type="entry name" value="DNA methylase specificity domain"/>
    <property type="match status" value="2"/>
</dbReference>
<dbReference type="PANTHER" id="PTHR30408:SF12">
    <property type="entry name" value="TYPE I RESTRICTION ENZYME MJAVIII SPECIFICITY SUBUNIT"/>
    <property type="match status" value="1"/>
</dbReference>
<dbReference type="InterPro" id="IPR052021">
    <property type="entry name" value="Type-I_RS_S_subunit"/>
</dbReference>
<keyword evidence="7" id="KW-1185">Reference proteome</keyword>
<evidence type="ECO:0000313" key="7">
    <source>
        <dbReference type="Proteomes" id="UP000027616"/>
    </source>
</evidence>
<evidence type="ECO:0000256" key="2">
    <source>
        <dbReference type="ARBA" id="ARBA00022747"/>
    </source>
</evidence>
<dbReference type="OrthoDB" id="2234796at2"/>
<evidence type="ECO:0000259" key="5">
    <source>
        <dbReference type="Pfam" id="PF01420"/>
    </source>
</evidence>
<dbReference type="AlphaFoldDB" id="A0A060RCZ2"/>
<dbReference type="PANTHER" id="PTHR30408">
    <property type="entry name" value="TYPE-1 RESTRICTION ENZYME ECOKI SPECIFICITY PROTEIN"/>
    <property type="match status" value="1"/>
</dbReference>
<organism evidence="6 7">
    <name type="scientific">Mucinivorans hirudinis</name>
    <dbReference type="NCBI Taxonomy" id="1433126"/>
    <lineage>
        <taxon>Bacteria</taxon>
        <taxon>Pseudomonadati</taxon>
        <taxon>Bacteroidota</taxon>
        <taxon>Bacteroidia</taxon>
        <taxon>Bacteroidales</taxon>
        <taxon>Rikenellaceae</taxon>
        <taxon>Mucinivorans</taxon>
    </lineage>
</organism>
<feature type="coiled-coil region" evidence="4">
    <location>
        <begin position="365"/>
        <end position="392"/>
    </location>
</feature>
<dbReference type="EMBL" id="HG934468">
    <property type="protein sequence ID" value="CDN31778.1"/>
    <property type="molecule type" value="Genomic_DNA"/>
</dbReference>
<gene>
    <name evidence="6" type="ORF">BN938_1698</name>
</gene>
<dbReference type="InterPro" id="IPR000055">
    <property type="entry name" value="Restrct_endonuc_typeI_TRD"/>
</dbReference>
<reference evidence="6 7" key="1">
    <citation type="journal article" date="2015" name="Genome Announc.">
        <title>Complete Genome Sequence of the Novel Leech Symbiont Mucinivorans hirudinis M3T.</title>
        <authorList>
            <person name="Nelson M.C."/>
            <person name="Bomar L."/>
            <person name="Graf J."/>
        </authorList>
    </citation>
    <scope>NUCLEOTIDE SEQUENCE [LARGE SCALE GENOMIC DNA]</scope>
    <source>
        <strain evidence="7">M3</strain>
    </source>
</reference>
<keyword evidence="4" id="KW-0175">Coiled coil</keyword>
<evidence type="ECO:0000256" key="4">
    <source>
        <dbReference type="SAM" id="Coils"/>
    </source>
</evidence>